<dbReference type="PANTHER" id="PTHR35885">
    <property type="entry name" value="CARBOHYDRATE BINDING DOMAIN-CONTAINING PROTEIN-RELATED"/>
    <property type="match status" value="1"/>
</dbReference>
<dbReference type="Proteomes" id="UP000002195">
    <property type="component" value="Unassembled WGS sequence"/>
</dbReference>
<protein>
    <submittedName>
        <fullName evidence="1">Uncharacterized protein</fullName>
    </submittedName>
</protein>
<gene>
    <name evidence="1" type="ORF">DDB_G0270686</name>
</gene>
<dbReference type="AlphaFoldDB" id="Q55CT9"/>
<proteinExistence type="predicted"/>
<comment type="caution">
    <text evidence="1">The sequence shown here is derived from an EMBL/GenBank/DDBJ whole genome shotgun (WGS) entry which is preliminary data.</text>
</comment>
<name>Q55CT9_DICDI</name>
<dbReference type="KEGG" id="ddi:DDB_G0270686"/>
<reference evidence="1 2" key="1">
    <citation type="journal article" date="2005" name="Nature">
        <title>The genome of the social amoeba Dictyostelium discoideum.</title>
        <authorList>
            <consortium name="The Dictyostelium discoideum Sequencing Consortium"/>
            <person name="Eichinger L."/>
            <person name="Pachebat J.A."/>
            <person name="Glockner G."/>
            <person name="Rajandream M.A."/>
            <person name="Sucgang R."/>
            <person name="Berriman M."/>
            <person name="Song J."/>
            <person name="Olsen R."/>
            <person name="Szafranski K."/>
            <person name="Xu Q."/>
            <person name="Tunggal B."/>
            <person name="Kummerfeld S."/>
            <person name="Madera M."/>
            <person name="Konfortov B.A."/>
            <person name="Rivero F."/>
            <person name="Bankier A.T."/>
            <person name="Lehmann R."/>
            <person name="Hamlin N."/>
            <person name="Davies R."/>
            <person name="Gaudet P."/>
            <person name="Fey P."/>
            <person name="Pilcher K."/>
            <person name="Chen G."/>
            <person name="Saunders D."/>
            <person name="Sodergren E."/>
            <person name="Davis P."/>
            <person name="Kerhornou A."/>
            <person name="Nie X."/>
            <person name="Hall N."/>
            <person name="Anjard C."/>
            <person name="Hemphill L."/>
            <person name="Bason N."/>
            <person name="Farbrother P."/>
            <person name="Desany B."/>
            <person name="Just E."/>
            <person name="Morio T."/>
            <person name="Rost R."/>
            <person name="Churcher C."/>
            <person name="Cooper J."/>
            <person name="Haydock S."/>
            <person name="van Driessche N."/>
            <person name="Cronin A."/>
            <person name="Goodhead I."/>
            <person name="Muzny D."/>
            <person name="Mourier T."/>
            <person name="Pain A."/>
            <person name="Lu M."/>
            <person name="Harper D."/>
            <person name="Lindsay R."/>
            <person name="Hauser H."/>
            <person name="James K."/>
            <person name="Quiles M."/>
            <person name="Madan Babu M."/>
            <person name="Saito T."/>
            <person name="Buchrieser C."/>
            <person name="Wardroper A."/>
            <person name="Felder M."/>
            <person name="Thangavelu M."/>
            <person name="Johnson D."/>
            <person name="Knights A."/>
            <person name="Loulseged H."/>
            <person name="Mungall K."/>
            <person name="Oliver K."/>
            <person name="Price C."/>
            <person name="Quail M.A."/>
            <person name="Urushihara H."/>
            <person name="Hernandez J."/>
            <person name="Rabbinowitsch E."/>
            <person name="Steffen D."/>
            <person name="Sanders M."/>
            <person name="Ma J."/>
            <person name="Kohara Y."/>
            <person name="Sharp S."/>
            <person name="Simmonds M."/>
            <person name="Spiegler S."/>
            <person name="Tivey A."/>
            <person name="Sugano S."/>
            <person name="White B."/>
            <person name="Walker D."/>
            <person name="Woodward J."/>
            <person name="Winckler T."/>
            <person name="Tanaka Y."/>
            <person name="Shaulsky G."/>
            <person name="Schleicher M."/>
            <person name="Weinstock G."/>
            <person name="Rosenthal A."/>
            <person name="Cox E.C."/>
            <person name="Chisholm R.L."/>
            <person name="Gibbs R."/>
            <person name="Loomis W.F."/>
            <person name="Platzer M."/>
            <person name="Kay R.R."/>
            <person name="Williams J."/>
            <person name="Dear P.H."/>
            <person name="Noegel A.A."/>
            <person name="Barrell B."/>
            <person name="Kuspa A."/>
        </authorList>
    </citation>
    <scope>NUCLEOTIDE SEQUENCE [LARGE SCALE GENOMIC DNA]</scope>
    <source>
        <strain evidence="1 2">AX4</strain>
    </source>
</reference>
<dbReference type="OMA" id="NLYGVWQ"/>
<evidence type="ECO:0000313" key="1">
    <source>
        <dbReference type="EMBL" id="EAL72693.1"/>
    </source>
</evidence>
<dbReference type="PANTHER" id="PTHR35885:SF3">
    <property type="match status" value="1"/>
</dbReference>
<dbReference type="VEuPathDB" id="AmoebaDB:DDB_G0270686"/>
<sequence length="311" mass="33600">MKEKKKKKEKEMKLLFLVILSLISYASANLYGVWQTGNTANFGQISTTAGQATYSLLFPNFTNSLPGNSAMNDLTSIFTFQLSNNGINYLVTINVAKNKVNYFVPLPTTELVYGLRYDSDVNSLKCVISEGNNTWLVGEIDPASGSYDVYGSVEGAFLGVGLSTWNHTYYVVTATVNDVTVTTFDTRSGENLGSVNLVLPTGVTSGPYDLLYVPSLDVLVGTVIITDSNGNSGQDYALIDPETGAVKPLGIFTAAQQVNVVSHAAHQTTLYAAVNFNAVLNFVSLDIQNAKIISQTAESTFVVSMGYFNNY</sequence>
<dbReference type="InterPro" id="IPR011044">
    <property type="entry name" value="Quino_amine_DH_bsu"/>
</dbReference>
<dbReference type="InParanoid" id="Q55CT9"/>
<accession>Q55CT9</accession>
<evidence type="ECO:0000313" key="2">
    <source>
        <dbReference type="Proteomes" id="UP000002195"/>
    </source>
</evidence>
<dbReference type="PaxDb" id="44689-DDB0201900"/>
<dbReference type="FunCoup" id="Q55CT9">
    <property type="interactions" value="744"/>
</dbReference>
<dbReference type="EMBL" id="AAFI02000005">
    <property type="protein sequence ID" value="EAL72693.1"/>
    <property type="molecule type" value="Genomic_DNA"/>
</dbReference>
<organism evidence="1 2">
    <name type="scientific">Dictyostelium discoideum</name>
    <name type="common">Social amoeba</name>
    <dbReference type="NCBI Taxonomy" id="44689"/>
    <lineage>
        <taxon>Eukaryota</taxon>
        <taxon>Amoebozoa</taxon>
        <taxon>Evosea</taxon>
        <taxon>Eumycetozoa</taxon>
        <taxon>Dictyostelia</taxon>
        <taxon>Dictyosteliales</taxon>
        <taxon>Dictyosteliaceae</taxon>
        <taxon>Dictyostelium</taxon>
    </lineage>
</organism>
<dbReference type="HOGENOM" id="CLU_895519_0_0_1"/>
<dbReference type="eggNOG" id="ENOG502R9P0">
    <property type="taxonomic scope" value="Eukaryota"/>
</dbReference>
<dbReference type="GeneID" id="8617347"/>
<keyword evidence="2" id="KW-1185">Reference proteome</keyword>
<dbReference type="RefSeq" id="XP_646392.1">
    <property type="nucleotide sequence ID" value="XM_641300.1"/>
</dbReference>
<dbReference type="SUPFAM" id="SSF50969">
    <property type="entry name" value="YVTN repeat-like/Quinoprotein amine dehydrogenase"/>
    <property type="match status" value="1"/>
</dbReference>
<dbReference type="dictyBase" id="DDB_G0270686"/>